<dbReference type="RefSeq" id="WP_184708871.1">
    <property type="nucleotide sequence ID" value="NZ_JACHKZ010000014.1"/>
</dbReference>
<dbReference type="CDD" id="cd05466">
    <property type="entry name" value="PBP2_LTTR_substrate"/>
    <property type="match status" value="1"/>
</dbReference>
<accession>A0ABR6RGY6</accession>
<keyword evidence="3 6" id="KW-0238">DNA-binding</keyword>
<evidence type="ECO:0000256" key="1">
    <source>
        <dbReference type="ARBA" id="ARBA00009437"/>
    </source>
</evidence>
<dbReference type="PANTHER" id="PTHR30346">
    <property type="entry name" value="TRANSCRIPTIONAL DUAL REGULATOR HCAR-RELATED"/>
    <property type="match status" value="1"/>
</dbReference>
<comment type="caution">
    <text evidence="6">The sequence shown here is derived from an EMBL/GenBank/DDBJ whole genome shotgun (WGS) entry which is preliminary data.</text>
</comment>
<gene>
    <name evidence="6" type="ORF">HNP33_002509</name>
</gene>
<dbReference type="Gene3D" id="3.40.190.10">
    <property type="entry name" value="Periplasmic binding protein-like II"/>
    <property type="match status" value="2"/>
</dbReference>
<keyword evidence="2" id="KW-0805">Transcription regulation</keyword>
<dbReference type="PANTHER" id="PTHR30346:SF28">
    <property type="entry name" value="HTH-TYPE TRANSCRIPTIONAL REGULATOR CYNR"/>
    <property type="match status" value="1"/>
</dbReference>
<dbReference type="SUPFAM" id="SSF53850">
    <property type="entry name" value="Periplasmic binding protein-like II"/>
    <property type="match status" value="1"/>
</dbReference>
<dbReference type="Gene3D" id="1.10.10.10">
    <property type="entry name" value="Winged helix-like DNA-binding domain superfamily/Winged helix DNA-binding domain"/>
    <property type="match status" value="1"/>
</dbReference>
<dbReference type="SUPFAM" id="SSF46785">
    <property type="entry name" value="Winged helix' DNA-binding domain"/>
    <property type="match status" value="1"/>
</dbReference>
<evidence type="ECO:0000256" key="2">
    <source>
        <dbReference type="ARBA" id="ARBA00023015"/>
    </source>
</evidence>
<dbReference type="Pfam" id="PF00126">
    <property type="entry name" value="HTH_1"/>
    <property type="match status" value="1"/>
</dbReference>
<evidence type="ECO:0000259" key="5">
    <source>
        <dbReference type="PROSITE" id="PS50931"/>
    </source>
</evidence>
<dbReference type="InterPro" id="IPR036390">
    <property type="entry name" value="WH_DNA-bd_sf"/>
</dbReference>
<keyword evidence="7" id="KW-1185">Reference proteome</keyword>
<organism evidence="6 7">
    <name type="scientific">Comamonas odontotermitis</name>
    <dbReference type="NCBI Taxonomy" id="379895"/>
    <lineage>
        <taxon>Bacteria</taxon>
        <taxon>Pseudomonadati</taxon>
        <taxon>Pseudomonadota</taxon>
        <taxon>Betaproteobacteria</taxon>
        <taxon>Burkholderiales</taxon>
        <taxon>Comamonadaceae</taxon>
        <taxon>Comamonas</taxon>
    </lineage>
</organism>
<feature type="domain" description="HTH lysR-type" evidence="5">
    <location>
        <begin position="14"/>
        <end position="71"/>
    </location>
</feature>
<dbReference type="GO" id="GO:0003677">
    <property type="term" value="F:DNA binding"/>
    <property type="evidence" value="ECO:0007669"/>
    <property type="project" value="UniProtKB-KW"/>
</dbReference>
<proteinExistence type="inferred from homology"/>
<dbReference type="PRINTS" id="PR00039">
    <property type="entry name" value="HTHLYSR"/>
</dbReference>
<dbReference type="PROSITE" id="PS50931">
    <property type="entry name" value="HTH_LYSR"/>
    <property type="match status" value="1"/>
</dbReference>
<dbReference type="InterPro" id="IPR000847">
    <property type="entry name" value="LysR_HTH_N"/>
</dbReference>
<comment type="similarity">
    <text evidence="1">Belongs to the LysR transcriptional regulatory family.</text>
</comment>
<protein>
    <submittedName>
        <fullName evidence="6">DNA-binding transcriptional LysR family regulator</fullName>
    </submittedName>
</protein>
<evidence type="ECO:0000256" key="4">
    <source>
        <dbReference type="ARBA" id="ARBA00023163"/>
    </source>
</evidence>
<dbReference type="Pfam" id="PF03466">
    <property type="entry name" value="LysR_substrate"/>
    <property type="match status" value="1"/>
</dbReference>
<dbReference type="InterPro" id="IPR005119">
    <property type="entry name" value="LysR_subst-bd"/>
</dbReference>
<reference evidence="6 7" key="1">
    <citation type="submission" date="2020-08" db="EMBL/GenBank/DDBJ databases">
        <title>Functional genomics of gut bacteria from endangered species of beetles.</title>
        <authorList>
            <person name="Carlos-Shanley C."/>
        </authorList>
    </citation>
    <scope>NUCLEOTIDE SEQUENCE [LARGE SCALE GENOMIC DNA]</scope>
    <source>
        <strain evidence="6 7">S00124</strain>
    </source>
</reference>
<dbReference type="EMBL" id="JACHKZ010000014">
    <property type="protein sequence ID" value="MBB6578427.1"/>
    <property type="molecule type" value="Genomic_DNA"/>
</dbReference>
<evidence type="ECO:0000313" key="7">
    <source>
        <dbReference type="Proteomes" id="UP000562492"/>
    </source>
</evidence>
<dbReference type="Proteomes" id="UP000562492">
    <property type="component" value="Unassembled WGS sequence"/>
</dbReference>
<evidence type="ECO:0000256" key="3">
    <source>
        <dbReference type="ARBA" id="ARBA00023125"/>
    </source>
</evidence>
<sequence length="320" mass="35557">MTDAELPRKSAPTPSLRQLSCFKEVANHRSFSRAAQALSMSQPALSSAIRELENLLGTALFDRSTHHVRMTPAGEAVRPQVEWMINNFVQGVQDLQQLLKYQADTVRVSCIPSAIHLLAPWLAIWQKENPMVDLQLQDLRNEDLLQSVASGGSDIGLGLEFTVPSTVETQFVTEDEVMAVMPASHRLAKMPELRWTDLNDEPLVILSRGSTYEMIVSVLEQQGVGVSHTETLTYTESLYALVRSGLRIGLISRLYTQCHVDNDLVTMPLKAPLLSRRICLMTRNANGNRRPVVQQCWDYLCSNMGSSVPSPKTGKRGSAL</sequence>
<name>A0ABR6RGY6_9BURK</name>
<keyword evidence="4" id="KW-0804">Transcription</keyword>
<dbReference type="InterPro" id="IPR036388">
    <property type="entry name" value="WH-like_DNA-bd_sf"/>
</dbReference>
<evidence type="ECO:0000313" key="6">
    <source>
        <dbReference type="EMBL" id="MBB6578427.1"/>
    </source>
</evidence>